<dbReference type="PANTHER" id="PTHR15660:SF1">
    <property type="entry name" value="BRISC AND BRCA1-A COMPLEX MEMBER 1"/>
    <property type="match status" value="1"/>
</dbReference>
<gene>
    <name evidence="17" type="ORF">AMTR_s00036p00203550</name>
</gene>
<keyword evidence="7" id="KW-0227">DNA damage</keyword>
<evidence type="ECO:0000256" key="2">
    <source>
        <dbReference type="ARBA" id="ARBA00004496"/>
    </source>
</evidence>
<dbReference type="eggNOG" id="ENOG502QS5S">
    <property type="taxonomic scope" value="Eukaryota"/>
</dbReference>
<dbReference type="HOGENOM" id="CLU_085200_0_0_1"/>
<evidence type="ECO:0000256" key="3">
    <source>
        <dbReference type="ARBA" id="ARBA00010809"/>
    </source>
</evidence>
<keyword evidence="12" id="KW-0539">Nucleus</keyword>
<sequence>MEGGFVAGERGGGGGRYSLQPRVSMDEDILFCIDVDREAHSEMKASSSKSTQNHHPPITRLDAIKQSLILFIHCKLTMNPNHRFAFAALSHSASCIRKEFSGDVDAAMASISSLTADSLYIRADLTQLFKMAAHEAKRSRSQSRILRVILIYCRSSVVPEFHWSENQKLFTFDAMYLHEKPSRDNCPQKVYDALVDALERVSEYEGYIVESGVGLARVLFRHMCVLLSHPQQRCLQDDLDIPKSLTKKAPANAETTGREDEGNPANN</sequence>
<evidence type="ECO:0000256" key="1">
    <source>
        <dbReference type="ARBA" id="ARBA00004123"/>
    </source>
</evidence>
<dbReference type="InterPro" id="IPR026126">
    <property type="entry name" value="BABAM1"/>
</dbReference>
<keyword evidence="13" id="KW-0131">Cell cycle</keyword>
<dbReference type="Proteomes" id="UP000017836">
    <property type="component" value="Unassembled WGS sequence"/>
</dbReference>
<keyword evidence="6" id="KW-0132">Cell division</keyword>
<keyword evidence="5" id="KW-0963">Cytoplasm</keyword>
<evidence type="ECO:0000256" key="13">
    <source>
        <dbReference type="ARBA" id="ARBA00023306"/>
    </source>
</evidence>
<keyword evidence="18" id="KW-1185">Reference proteome</keyword>
<dbReference type="OMA" id="RPQHQWP"/>
<comment type="subcellular location">
    <subcellularLocation>
        <location evidence="2">Cytoplasm</location>
    </subcellularLocation>
    <subcellularLocation>
        <location evidence="1">Nucleus</location>
    </subcellularLocation>
</comment>
<dbReference type="PANTHER" id="PTHR15660">
    <property type="entry name" value="BRISC AND BRCA1-A COMPLEX MEMBER 1"/>
    <property type="match status" value="1"/>
</dbReference>
<dbReference type="GO" id="GO:0070552">
    <property type="term" value="C:BRISC complex"/>
    <property type="evidence" value="ECO:0007669"/>
    <property type="project" value="InterPro"/>
</dbReference>
<evidence type="ECO:0000256" key="7">
    <source>
        <dbReference type="ARBA" id="ARBA00022763"/>
    </source>
</evidence>
<evidence type="ECO:0000313" key="17">
    <source>
        <dbReference type="EMBL" id="ERN15401.1"/>
    </source>
</evidence>
<dbReference type="GO" id="GO:0006325">
    <property type="term" value="P:chromatin organization"/>
    <property type="evidence" value="ECO:0007669"/>
    <property type="project" value="UniProtKB-KW"/>
</dbReference>
<dbReference type="CDD" id="cd21502">
    <property type="entry name" value="vWA_BABAM1"/>
    <property type="match status" value="1"/>
</dbReference>
<comment type="similarity">
    <text evidence="3">Belongs to the BABAM1 family.</text>
</comment>
<reference evidence="18" key="1">
    <citation type="journal article" date="2013" name="Science">
        <title>The Amborella genome and the evolution of flowering plants.</title>
        <authorList>
            <consortium name="Amborella Genome Project"/>
        </authorList>
    </citation>
    <scope>NUCLEOTIDE SEQUENCE [LARGE SCALE GENOMIC DNA]</scope>
</reference>
<evidence type="ECO:0000256" key="14">
    <source>
        <dbReference type="ARBA" id="ARBA00030984"/>
    </source>
</evidence>
<dbReference type="Gene3D" id="3.40.50.410">
    <property type="entry name" value="von Willebrand factor, type A domain"/>
    <property type="match status" value="1"/>
</dbReference>
<evidence type="ECO:0000313" key="18">
    <source>
        <dbReference type="Proteomes" id="UP000017836"/>
    </source>
</evidence>
<dbReference type="GO" id="GO:0051301">
    <property type="term" value="P:cell division"/>
    <property type="evidence" value="ECO:0007669"/>
    <property type="project" value="UniProtKB-KW"/>
</dbReference>
<name>U5CQD9_AMBTC</name>
<evidence type="ECO:0000256" key="16">
    <source>
        <dbReference type="SAM" id="MobiDB-lite"/>
    </source>
</evidence>
<evidence type="ECO:0000256" key="4">
    <source>
        <dbReference type="ARBA" id="ARBA00019437"/>
    </source>
</evidence>
<evidence type="ECO:0000256" key="5">
    <source>
        <dbReference type="ARBA" id="ARBA00022490"/>
    </source>
</evidence>
<dbReference type="GO" id="GO:0045739">
    <property type="term" value="P:positive regulation of DNA repair"/>
    <property type="evidence" value="ECO:0007669"/>
    <property type="project" value="InterPro"/>
</dbReference>
<keyword evidence="9" id="KW-0833">Ubl conjugation pathway</keyword>
<dbReference type="STRING" id="13333.U5CQD9"/>
<dbReference type="Gramene" id="ERN15401">
    <property type="protein sequence ID" value="ERN15401"/>
    <property type="gene ID" value="AMTR_s00036p00203550"/>
</dbReference>
<organism evidence="17 18">
    <name type="scientific">Amborella trichopoda</name>
    <dbReference type="NCBI Taxonomy" id="13333"/>
    <lineage>
        <taxon>Eukaryota</taxon>
        <taxon>Viridiplantae</taxon>
        <taxon>Streptophyta</taxon>
        <taxon>Embryophyta</taxon>
        <taxon>Tracheophyta</taxon>
        <taxon>Spermatophyta</taxon>
        <taxon>Magnoliopsida</taxon>
        <taxon>Amborellales</taxon>
        <taxon>Amborellaceae</taxon>
        <taxon>Amborella</taxon>
    </lineage>
</organism>
<evidence type="ECO:0000256" key="9">
    <source>
        <dbReference type="ARBA" id="ARBA00022786"/>
    </source>
</evidence>
<keyword evidence="11" id="KW-0234">DNA repair</keyword>
<evidence type="ECO:0000256" key="10">
    <source>
        <dbReference type="ARBA" id="ARBA00022853"/>
    </source>
</evidence>
<evidence type="ECO:0000256" key="6">
    <source>
        <dbReference type="ARBA" id="ARBA00022618"/>
    </source>
</evidence>
<dbReference type="AlphaFoldDB" id="U5CQD9"/>
<accession>U5CQD9</accession>
<dbReference type="KEGG" id="atr:18443690"/>
<evidence type="ECO:0000256" key="15">
    <source>
        <dbReference type="ARBA" id="ARBA00031038"/>
    </source>
</evidence>
<evidence type="ECO:0000256" key="8">
    <source>
        <dbReference type="ARBA" id="ARBA00022776"/>
    </source>
</evidence>
<proteinExistence type="inferred from homology"/>
<dbReference type="InterPro" id="IPR036465">
    <property type="entry name" value="vWFA_dom_sf"/>
</dbReference>
<dbReference type="OrthoDB" id="547311at2759"/>
<dbReference type="EMBL" id="KI392503">
    <property type="protein sequence ID" value="ERN15401.1"/>
    <property type="molecule type" value="Genomic_DNA"/>
</dbReference>
<feature type="region of interest" description="Disordered" evidence="16">
    <location>
        <begin position="245"/>
        <end position="267"/>
    </location>
</feature>
<protein>
    <recommendedName>
        <fullName evidence="4">BRISC and BRCA1-A complex member 1</fullName>
    </recommendedName>
    <alternativeName>
        <fullName evidence="14">Mediator of RAP80 interactions and targeting subunit of 40 kDa</fullName>
    </alternativeName>
    <alternativeName>
        <fullName evidence="15">New component of the BRCA1-A complex</fullName>
    </alternativeName>
</protein>
<keyword evidence="10" id="KW-0156">Chromatin regulator</keyword>
<keyword evidence="8" id="KW-0498">Mitosis</keyword>
<evidence type="ECO:0000256" key="11">
    <source>
        <dbReference type="ARBA" id="ARBA00023204"/>
    </source>
</evidence>
<dbReference type="GO" id="GO:0005737">
    <property type="term" value="C:cytoplasm"/>
    <property type="evidence" value="ECO:0007669"/>
    <property type="project" value="UniProtKB-SubCell"/>
</dbReference>
<dbReference type="GO" id="GO:0006281">
    <property type="term" value="P:DNA repair"/>
    <property type="evidence" value="ECO:0007669"/>
    <property type="project" value="UniProtKB-KW"/>
</dbReference>
<evidence type="ECO:0000256" key="12">
    <source>
        <dbReference type="ARBA" id="ARBA00023242"/>
    </source>
</evidence>